<dbReference type="PANTHER" id="PTHR33204:SF18">
    <property type="entry name" value="TRANSCRIPTIONAL REGULATORY PROTEIN"/>
    <property type="match status" value="1"/>
</dbReference>
<evidence type="ECO:0000259" key="4">
    <source>
        <dbReference type="PROSITE" id="PS51118"/>
    </source>
</evidence>
<dbReference type="InterPro" id="IPR036390">
    <property type="entry name" value="WH_DNA-bd_sf"/>
</dbReference>
<dbReference type="Gene3D" id="1.10.10.10">
    <property type="entry name" value="Winged helix-like DNA-binding domain superfamily/Winged helix DNA-binding domain"/>
    <property type="match status" value="1"/>
</dbReference>
<sequence>MMKLVGPLADRDRWQATHCSIAKAIDLIGTRSAILILREAFYGATRFDQFARRVGITDAVASARLRELTEAGIFTKVPYQEPGQRVRYEYRLTEMGRDLFPVVMSLWQWGNEYLQPDGAPLAVTDSSHRPVRVGVVTDTSETLEPEDVEVRVARAGREPRGDDSSTTGTT</sequence>
<dbReference type="PANTHER" id="PTHR33204">
    <property type="entry name" value="TRANSCRIPTIONAL REGULATOR, MARR FAMILY"/>
    <property type="match status" value="1"/>
</dbReference>
<dbReference type="PROSITE" id="PS51118">
    <property type="entry name" value="HTH_HXLR"/>
    <property type="match status" value="1"/>
</dbReference>
<dbReference type="GO" id="GO:0003677">
    <property type="term" value="F:DNA binding"/>
    <property type="evidence" value="ECO:0007669"/>
    <property type="project" value="UniProtKB-KW"/>
</dbReference>
<protein>
    <submittedName>
        <fullName evidence="5">Uncharacterized HTH-type transcriptional regulator yybR</fullName>
    </submittedName>
</protein>
<dbReference type="AlphaFoldDB" id="A0ABD7UYC6"/>
<proteinExistence type="predicted"/>
<gene>
    <name evidence="5" type="primary">yybR_1</name>
    <name evidence="5" type="ORF">NCTC8139_00590</name>
</gene>
<dbReference type="InterPro" id="IPR002577">
    <property type="entry name" value="HTH_HxlR"/>
</dbReference>
<evidence type="ECO:0000313" key="6">
    <source>
        <dbReference type="Proteomes" id="UP000360750"/>
    </source>
</evidence>
<name>A0ABD7UYC6_9ACTN</name>
<dbReference type="GeneID" id="60748640"/>
<evidence type="ECO:0000256" key="3">
    <source>
        <dbReference type="ARBA" id="ARBA00023163"/>
    </source>
</evidence>
<evidence type="ECO:0000256" key="2">
    <source>
        <dbReference type="ARBA" id="ARBA00023125"/>
    </source>
</evidence>
<dbReference type="Pfam" id="PF01638">
    <property type="entry name" value="HxlR"/>
    <property type="match status" value="1"/>
</dbReference>
<dbReference type="SUPFAM" id="SSF46785">
    <property type="entry name" value="Winged helix' DNA-binding domain"/>
    <property type="match status" value="1"/>
</dbReference>
<keyword evidence="3" id="KW-0804">Transcription</keyword>
<dbReference type="InterPro" id="IPR036388">
    <property type="entry name" value="WH-like_DNA-bd_sf"/>
</dbReference>
<keyword evidence="1" id="KW-0805">Transcription regulation</keyword>
<comment type="caution">
    <text evidence="5">The sequence shown here is derived from an EMBL/GenBank/DDBJ whole genome shotgun (WGS) entry which is preliminary data.</text>
</comment>
<accession>A0ABD7UYC6</accession>
<feature type="domain" description="HTH hxlR-type" evidence="4">
    <location>
        <begin position="19"/>
        <end position="118"/>
    </location>
</feature>
<dbReference type="Proteomes" id="UP000360750">
    <property type="component" value="Unassembled WGS sequence"/>
</dbReference>
<evidence type="ECO:0000313" key="5">
    <source>
        <dbReference type="EMBL" id="VFA81545.1"/>
    </source>
</evidence>
<reference evidence="5 6" key="1">
    <citation type="submission" date="2019-02" db="EMBL/GenBank/DDBJ databases">
        <authorList>
            <consortium name="Pathogen Informatics"/>
        </authorList>
    </citation>
    <scope>NUCLEOTIDE SEQUENCE [LARGE SCALE GENOMIC DNA]</scope>
    <source>
        <strain evidence="5 6">3012STDY6756503</strain>
    </source>
</reference>
<dbReference type="EMBL" id="CAACYD010000005">
    <property type="protein sequence ID" value="VFA81545.1"/>
    <property type="molecule type" value="Genomic_DNA"/>
</dbReference>
<dbReference type="RefSeq" id="WP_006900603.1">
    <property type="nucleotide sequence ID" value="NZ_CAACYD010000005.1"/>
</dbReference>
<keyword evidence="2" id="KW-0238">DNA-binding</keyword>
<evidence type="ECO:0000256" key="1">
    <source>
        <dbReference type="ARBA" id="ARBA00023015"/>
    </source>
</evidence>
<organism evidence="5 6">
    <name type="scientific">Gordonia paraffinivorans</name>
    <dbReference type="NCBI Taxonomy" id="175628"/>
    <lineage>
        <taxon>Bacteria</taxon>
        <taxon>Bacillati</taxon>
        <taxon>Actinomycetota</taxon>
        <taxon>Actinomycetes</taxon>
        <taxon>Mycobacteriales</taxon>
        <taxon>Gordoniaceae</taxon>
        <taxon>Gordonia</taxon>
    </lineage>
</organism>